<dbReference type="SMART" id="SM00407">
    <property type="entry name" value="IGc1"/>
    <property type="match status" value="1"/>
</dbReference>
<gene>
    <name evidence="7" type="primary">LOC115578588</name>
</gene>
<proteinExistence type="inferred from homology"/>
<keyword evidence="5" id="KW-0732">Signal</keyword>
<dbReference type="PANTHER" id="PTHR16675">
    <property type="entry name" value="MHC CLASS I-RELATED"/>
    <property type="match status" value="1"/>
</dbReference>
<reference evidence="7" key="2">
    <citation type="submission" date="2025-08" db="UniProtKB">
        <authorList>
            <consortium name="Ensembl"/>
        </authorList>
    </citation>
    <scope>IDENTIFICATION</scope>
</reference>
<evidence type="ECO:0000259" key="6">
    <source>
        <dbReference type="PROSITE" id="PS50835"/>
    </source>
</evidence>
<dbReference type="GO" id="GO:0005615">
    <property type="term" value="C:extracellular space"/>
    <property type="evidence" value="ECO:0007669"/>
    <property type="project" value="TreeGrafter"/>
</dbReference>
<keyword evidence="8" id="KW-1185">Reference proteome</keyword>
<dbReference type="InterPro" id="IPR001039">
    <property type="entry name" value="MHC_I_a_a1/a2"/>
</dbReference>
<dbReference type="InterPro" id="IPR011161">
    <property type="entry name" value="MHC_I-like_Ag-recog"/>
</dbReference>
<dbReference type="Gene3D" id="2.60.40.10">
    <property type="entry name" value="Immunoglobulins"/>
    <property type="match status" value="1"/>
</dbReference>
<evidence type="ECO:0000256" key="3">
    <source>
        <dbReference type="SAM" id="MobiDB-lite"/>
    </source>
</evidence>
<feature type="chain" id="PRO_5025396716" evidence="5">
    <location>
        <begin position="21"/>
        <end position="364"/>
    </location>
</feature>
<dbReference type="AlphaFoldDB" id="A0A671TJT5"/>
<dbReference type="GO" id="GO:0006955">
    <property type="term" value="P:immune response"/>
    <property type="evidence" value="ECO:0007669"/>
    <property type="project" value="TreeGrafter"/>
</dbReference>
<accession>A0A671TJT5</accession>
<dbReference type="Ensembl" id="ENSSAUT00010001624.1">
    <property type="protein sequence ID" value="ENSSAUP00010001565.1"/>
    <property type="gene ID" value="ENSSAUG00010000771.1"/>
</dbReference>
<sequence>MMRTLFLLLLLLFCFHGSSTVKHSLKFVLTGSTGLQNVPEFMAAVLVDDVLVGYCDTNRKIVEPKQDWVKKLFEDEPEHLEMFTRQCVEETSIFFKNTMGNLKRQYNQSEGVHILQRISGCEWNNETGEVIGFNQYGYDGEDFLSFDLKTETWNASKPQAVLTKLIWDADKDKMKFNQYILTVIFPEWLKKYVDYGRSFLLRTELPLVSLLQKTPSSPVSCLATGFYPHRASLVWRKDGEELHEEVDHGEILPNHDGTFQMSVDLNLSSVTPEDWTRYDCVFQLFGVKEEIITKVEEDRIRTNWEEPGEVTVLIIVILVLIAVVLITAIGFIVYRKTRGEHGSEEEKKRMEEEGARTSTEPHTE</sequence>
<feature type="domain" description="Ig-like" evidence="6">
    <location>
        <begin position="206"/>
        <end position="280"/>
    </location>
</feature>
<keyword evidence="4" id="KW-0472">Membrane</keyword>
<dbReference type="FunFam" id="2.60.40.10:FF:000943">
    <property type="entry name" value="Classical MHC class I molecule, alpha-chain"/>
    <property type="match status" value="1"/>
</dbReference>
<dbReference type="Gene3D" id="3.30.500.10">
    <property type="entry name" value="MHC class I-like antigen recognition-like"/>
    <property type="match status" value="1"/>
</dbReference>
<dbReference type="Pfam" id="PF07654">
    <property type="entry name" value="C1-set"/>
    <property type="match status" value="1"/>
</dbReference>
<dbReference type="InterPro" id="IPR013783">
    <property type="entry name" value="Ig-like_fold"/>
</dbReference>
<dbReference type="GO" id="GO:0009897">
    <property type="term" value="C:external side of plasma membrane"/>
    <property type="evidence" value="ECO:0007669"/>
    <property type="project" value="TreeGrafter"/>
</dbReference>
<reference evidence="7" key="3">
    <citation type="submission" date="2025-09" db="UniProtKB">
        <authorList>
            <consortium name="Ensembl"/>
        </authorList>
    </citation>
    <scope>IDENTIFICATION</scope>
</reference>
<organism evidence="7 8">
    <name type="scientific">Sparus aurata</name>
    <name type="common">Gilthead sea bream</name>
    <dbReference type="NCBI Taxonomy" id="8175"/>
    <lineage>
        <taxon>Eukaryota</taxon>
        <taxon>Metazoa</taxon>
        <taxon>Chordata</taxon>
        <taxon>Craniata</taxon>
        <taxon>Vertebrata</taxon>
        <taxon>Euteleostomi</taxon>
        <taxon>Actinopterygii</taxon>
        <taxon>Neopterygii</taxon>
        <taxon>Teleostei</taxon>
        <taxon>Neoteleostei</taxon>
        <taxon>Acanthomorphata</taxon>
        <taxon>Eupercaria</taxon>
        <taxon>Spariformes</taxon>
        <taxon>Sparidae</taxon>
        <taxon>Sparus</taxon>
    </lineage>
</organism>
<dbReference type="PANTHER" id="PTHR16675:SF237">
    <property type="entry name" value="MHC CLASS I ANTIGEN TRANSCRIPT VARIANT 1-RELATED"/>
    <property type="match status" value="1"/>
</dbReference>
<name>A0A671TJT5_SPAAU</name>
<dbReference type="InterPro" id="IPR007110">
    <property type="entry name" value="Ig-like_dom"/>
</dbReference>
<keyword evidence="4" id="KW-0812">Transmembrane</keyword>
<dbReference type="InterPro" id="IPR003597">
    <property type="entry name" value="Ig_C1-set"/>
</dbReference>
<feature type="region of interest" description="Disordered" evidence="3">
    <location>
        <begin position="340"/>
        <end position="364"/>
    </location>
</feature>
<evidence type="ECO:0000256" key="5">
    <source>
        <dbReference type="SAM" id="SignalP"/>
    </source>
</evidence>
<evidence type="ECO:0000256" key="1">
    <source>
        <dbReference type="ARBA" id="ARBA00023180"/>
    </source>
</evidence>
<feature type="signal peptide" evidence="5">
    <location>
        <begin position="1"/>
        <end position="20"/>
    </location>
</feature>
<evidence type="ECO:0000313" key="8">
    <source>
        <dbReference type="Proteomes" id="UP000472265"/>
    </source>
</evidence>
<dbReference type="Proteomes" id="UP000472265">
    <property type="component" value="Chromosome 3"/>
</dbReference>
<dbReference type="InterPro" id="IPR037055">
    <property type="entry name" value="MHC_I-like_Ag-recog_sf"/>
</dbReference>
<feature type="transmembrane region" description="Helical" evidence="4">
    <location>
        <begin position="310"/>
        <end position="334"/>
    </location>
</feature>
<evidence type="ECO:0000313" key="7">
    <source>
        <dbReference type="Ensembl" id="ENSSAUP00010001565.1"/>
    </source>
</evidence>
<dbReference type="SUPFAM" id="SSF54452">
    <property type="entry name" value="MHC antigen-recognition domain"/>
    <property type="match status" value="1"/>
</dbReference>
<dbReference type="PRINTS" id="PR01638">
    <property type="entry name" value="MHCCLASSI"/>
</dbReference>
<keyword evidence="1" id="KW-0325">Glycoprotein</keyword>
<dbReference type="PROSITE" id="PS50835">
    <property type="entry name" value="IG_LIKE"/>
    <property type="match status" value="1"/>
</dbReference>
<dbReference type="InterPro" id="IPR011162">
    <property type="entry name" value="MHC_I/II-like_Ag-recog"/>
</dbReference>
<dbReference type="SUPFAM" id="SSF48726">
    <property type="entry name" value="Immunoglobulin"/>
    <property type="match status" value="1"/>
</dbReference>
<comment type="similarity">
    <text evidence="2">Belongs to the MHC class I family.</text>
</comment>
<evidence type="ECO:0000256" key="4">
    <source>
        <dbReference type="SAM" id="Phobius"/>
    </source>
</evidence>
<dbReference type="GeneTree" id="ENSGT01120000271828"/>
<dbReference type="Pfam" id="PF00129">
    <property type="entry name" value="MHC_I"/>
    <property type="match status" value="1"/>
</dbReference>
<evidence type="ECO:0000256" key="2">
    <source>
        <dbReference type="RuleBase" id="RU004439"/>
    </source>
</evidence>
<keyword evidence="4" id="KW-1133">Transmembrane helix</keyword>
<reference evidence="7" key="1">
    <citation type="submission" date="2021-04" db="EMBL/GenBank/DDBJ databases">
        <authorList>
            <consortium name="Wellcome Sanger Institute Data Sharing"/>
        </authorList>
    </citation>
    <scope>NUCLEOTIDE SEQUENCE [LARGE SCALE GENOMIC DNA]</scope>
</reference>
<protein>
    <submittedName>
        <fullName evidence="7">Major histocompatibility complex class I-related gene protein-like</fullName>
    </submittedName>
</protein>
<dbReference type="InterPro" id="IPR050208">
    <property type="entry name" value="MHC_class-I_related"/>
</dbReference>
<dbReference type="InterPro" id="IPR036179">
    <property type="entry name" value="Ig-like_dom_sf"/>
</dbReference>